<feature type="compositionally biased region" description="Acidic residues" evidence="1">
    <location>
        <begin position="57"/>
        <end position="74"/>
    </location>
</feature>
<organism evidence="2 3">
    <name type="scientific">Trypanosoma conorhini</name>
    <dbReference type="NCBI Taxonomy" id="83891"/>
    <lineage>
        <taxon>Eukaryota</taxon>
        <taxon>Discoba</taxon>
        <taxon>Euglenozoa</taxon>
        <taxon>Kinetoplastea</taxon>
        <taxon>Metakinetoplastina</taxon>
        <taxon>Trypanosomatida</taxon>
        <taxon>Trypanosomatidae</taxon>
        <taxon>Trypanosoma</taxon>
    </lineage>
</organism>
<feature type="compositionally biased region" description="Low complexity" evidence="1">
    <location>
        <begin position="223"/>
        <end position="234"/>
    </location>
</feature>
<feature type="compositionally biased region" description="Low complexity" evidence="1">
    <location>
        <begin position="196"/>
        <end position="209"/>
    </location>
</feature>
<feature type="compositionally biased region" description="Acidic residues" evidence="1">
    <location>
        <begin position="447"/>
        <end position="457"/>
    </location>
</feature>
<dbReference type="OrthoDB" id="267774at2759"/>
<gene>
    <name evidence="2" type="ORF">Tco025E_01096</name>
</gene>
<feature type="region of interest" description="Disordered" evidence="1">
    <location>
        <begin position="49"/>
        <end position="83"/>
    </location>
</feature>
<evidence type="ECO:0000313" key="2">
    <source>
        <dbReference type="EMBL" id="RNF26698.1"/>
    </source>
</evidence>
<accession>A0A3R7LG77</accession>
<dbReference type="GeneID" id="40314707"/>
<keyword evidence="3" id="KW-1185">Reference proteome</keyword>
<feature type="compositionally biased region" description="Basic and acidic residues" evidence="1">
    <location>
        <begin position="170"/>
        <end position="184"/>
    </location>
</feature>
<feature type="compositionally biased region" description="Basic and acidic residues" evidence="1">
    <location>
        <begin position="148"/>
        <end position="158"/>
    </location>
</feature>
<feature type="compositionally biased region" description="Basic residues" evidence="1">
    <location>
        <begin position="353"/>
        <end position="363"/>
    </location>
</feature>
<evidence type="ECO:0000313" key="3">
    <source>
        <dbReference type="Proteomes" id="UP000284403"/>
    </source>
</evidence>
<proteinExistence type="predicted"/>
<reference evidence="2 3" key="1">
    <citation type="journal article" date="2018" name="BMC Genomics">
        <title>Genomic comparison of Trypanosoma conorhini and Trypanosoma rangeli to Trypanosoma cruzi strains of high and low virulence.</title>
        <authorList>
            <person name="Bradwell K.R."/>
            <person name="Koparde V.N."/>
            <person name="Matveyev A.V."/>
            <person name="Serrano M.G."/>
            <person name="Alves J.M."/>
            <person name="Parikh H."/>
            <person name="Huang B."/>
            <person name="Lee V."/>
            <person name="Espinosa-Alvarez O."/>
            <person name="Ortiz P.A."/>
            <person name="Costa-Martins A.G."/>
            <person name="Teixeira M.M."/>
            <person name="Buck G.A."/>
        </authorList>
    </citation>
    <scope>NUCLEOTIDE SEQUENCE [LARGE SCALE GENOMIC DNA]</scope>
    <source>
        <strain evidence="2 3">025E</strain>
    </source>
</reference>
<protein>
    <submittedName>
        <fullName evidence="2">Uncharacterized protein</fullName>
    </submittedName>
</protein>
<name>A0A3R7LG77_9TRYP</name>
<dbReference type="Proteomes" id="UP000284403">
    <property type="component" value="Unassembled WGS sequence"/>
</dbReference>
<dbReference type="AlphaFoldDB" id="A0A3R7LG77"/>
<sequence>MQANLPPPPLVSITFSGQPALSTGVVNLRALLGSAEYVLVGTVQARTRAGRAATADAAEDPDDAYTEEEAEDASSGEHSGRPAGSARRRLQLCEHAGLPLGCFFVEAGGSYEVVRRDDIQWGSLSGVPRGRGAAAAVAAEAMEPPKAYADRGAEAGEARKKHRREGKRQKREERAEKAEKEKKSKRERHRKERRAAVAAAVTAAAAAGAPDTGKDGDNGGSSDGSARGGNEQAGAGKGAQPGAGAEKTTGDYAADSARAAMQRVHLETPPSPTLPEPEPGPEKAKENKTAGASRRKTVSPPPLDAQEPAPVPRRRQRPLDSLSSSPSRERDNGQQQKPPVGEAVAEAEEQKVTGRKRKGAKGRTRCDSGVAAETSEGAASPFHSHALAANTHVGPHLSGVVDAAASESASAAAPANATATASVTNGVEGIRKEESPLQKGLETATIEADEEQEEEVTNADGRVSAYMLRNGWTPQESPALGFTSVDNTLSQDFSLDSSSIASSADYVY</sequence>
<feature type="region of interest" description="Disordered" evidence="1">
    <location>
        <begin position="404"/>
        <end position="460"/>
    </location>
</feature>
<feature type="region of interest" description="Disordered" evidence="1">
    <location>
        <begin position="145"/>
        <end position="377"/>
    </location>
</feature>
<feature type="compositionally biased region" description="Pro residues" evidence="1">
    <location>
        <begin position="269"/>
        <end position="278"/>
    </location>
</feature>
<dbReference type="EMBL" id="MKKU01000031">
    <property type="protein sequence ID" value="RNF26698.1"/>
    <property type="molecule type" value="Genomic_DNA"/>
</dbReference>
<feature type="compositionally biased region" description="Low complexity" evidence="1">
    <location>
        <begin position="404"/>
        <end position="422"/>
    </location>
</feature>
<comment type="caution">
    <text evidence="2">The sequence shown here is derived from an EMBL/GenBank/DDBJ whole genome shotgun (WGS) entry which is preliminary data.</text>
</comment>
<feature type="compositionally biased region" description="Basic residues" evidence="1">
    <location>
        <begin position="159"/>
        <end position="169"/>
    </location>
</feature>
<evidence type="ECO:0000256" key="1">
    <source>
        <dbReference type="SAM" id="MobiDB-lite"/>
    </source>
</evidence>
<dbReference type="RefSeq" id="XP_029231904.1">
    <property type="nucleotide sequence ID" value="XM_029368034.1"/>
</dbReference>